<sequence length="169" mass="18596">MTDRATFPDGPEAAPDSMAGGRSPDRLAASLFAEVLITEQLSRNLIQKALPKGMQISHFSVLNLLAHVNEERTPAQLADAFHVTRGAMTNTLSRLEWAGHVHIRPDWDDARRKFVSISTAGRAARDQAISAFMPLITGVVRDIGADRVRGALPVLRELRQRLEADPPRD</sequence>
<dbReference type="AlphaFoldDB" id="A0A419A0Z4"/>
<dbReference type="GO" id="GO:0003700">
    <property type="term" value="F:DNA-binding transcription factor activity"/>
    <property type="evidence" value="ECO:0007669"/>
    <property type="project" value="InterPro"/>
</dbReference>
<evidence type="ECO:0000256" key="1">
    <source>
        <dbReference type="SAM" id="MobiDB-lite"/>
    </source>
</evidence>
<dbReference type="InterPro" id="IPR036388">
    <property type="entry name" value="WH-like_DNA-bd_sf"/>
</dbReference>
<dbReference type="Pfam" id="PF12802">
    <property type="entry name" value="MarR_2"/>
    <property type="match status" value="1"/>
</dbReference>
<name>A0A419A0Z4_9RHOB</name>
<dbReference type="Proteomes" id="UP000285530">
    <property type="component" value="Unassembled WGS sequence"/>
</dbReference>
<dbReference type="InterPro" id="IPR036390">
    <property type="entry name" value="WH_DNA-bd_sf"/>
</dbReference>
<feature type="region of interest" description="Disordered" evidence="1">
    <location>
        <begin position="1"/>
        <end position="22"/>
    </location>
</feature>
<evidence type="ECO:0000259" key="2">
    <source>
        <dbReference type="PROSITE" id="PS50995"/>
    </source>
</evidence>
<gene>
    <name evidence="3" type="ORF">D3P06_03465</name>
</gene>
<dbReference type="OrthoDB" id="6400670at2"/>
<dbReference type="InterPro" id="IPR039422">
    <property type="entry name" value="MarR/SlyA-like"/>
</dbReference>
<organism evidence="3 4">
    <name type="scientific">Paracoccus aestuarii</name>
    <dbReference type="NCBI Taxonomy" id="453842"/>
    <lineage>
        <taxon>Bacteria</taxon>
        <taxon>Pseudomonadati</taxon>
        <taxon>Pseudomonadota</taxon>
        <taxon>Alphaproteobacteria</taxon>
        <taxon>Rhodobacterales</taxon>
        <taxon>Paracoccaceae</taxon>
        <taxon>Paracoccus</taxon>
    </lineage>
</organism>
<dbReference type="PROSITE" id="PS50995">
    <property type="entry name" value="HTH_MARR_2"/>
    <property type="match status" value="1"/>
</dbReference>
<proteinExistence type="predicted"/>
<protein>
    <submittedName>
        <fullName evidence="3">MarR family transcriptional regulator</fullName>
    </submittedName>
</protein>
<dbReference type="SMART" id="SM00347">
    <property type="entry name" value="HTH_MARR"/>
    <property type="match status" value="1"/>
</dbReference>
<reference evidence="3 4" key="1">
    <citation type="submission" date="2018-09" db="EMBL/GenBank/DDBJ databases">
        <title>Paracoccus onubensis nov. sp. a moderate halophilic bacterium isolated from Gruta de las Maravillas (Aracena, Spain).</title>
        <authorList>
            <person name="Jurado V."/>
            <person name="Gutierrez-Patricio S."/>
            <person name="Gonzalez-Pimentel J.L."/>
            <person name="Laiz L."/>
            <person name="Saiz-Jimenez C."/>
        </authorList>
    </citation>
    <scope>NUCLEOTIDE SEQUENCE [LARGE SCALE GENOMIC DNA]</scope>
    <source>
        <strain evidence="3 4">DSM 19484</strain>
    </source>
</reference>
<dbReference type="SUPFAM" id="SSF46785">
    <property type="entry name" value="Winged helix' DNA-binding domain"/>
    <property type="match status" value="1"/>
</dbReference>
<dbReference type="InterPro" id="IPR000835">
    <property type="entry name" value="HTH_MarR-typ"/>
</dbReference>
<keyword evidence="4" id="KW-1185">Reference proteome</keyword>
<dbReference type="PANTHER" id="PTHR33164">
    <property type="entry name" value="TRANSCRIPTIONAL REGULATOR, MARR FAMILY"/>
    <property type="match status" value="1"/>
</dbReference>
<feature type="domain" description="HTH marR-type" evidence="2">
    <location>
        <begin position="28"/>
        <end position="164"/>
    </location>
</feature>
<dbReference type="EMBL" id="QZEV01000008">
    <property type="protein sequence ID" value="RJL06540.1"/>
    <property type="molecule type" value="Genomic_DNA"/>
</dbReference>
<evidence type="ECO:0000313" key="3">
    <source>
        <dbReference type="EMBL" id="RJL06540.1"/>
    </source>
</evidence>
<evidence type="ECO:0000313" key="4">
    <source>
        <dbReference type="Proteomes" id="UP000285530"/>
    </source>
</evidence>
<comment type="caution">
    <text evidence="3">The sequence shown here is derived from an EMBL/GenBank/DDBJ whole genome shotgun (WGS) entry which is preliminary data.</text>
</comment>
<accession>A0A419A0Z4</accession>
<dbReference type="PANTHER" id="PTHR33164:SF43">
    <property type="entry name" value="HTH-TYPE TRANSCRIPTIONAL REPRESSOR YETL"/>
    <property type="match status" value="1"/>
</dbReference>
<dbReference type="GO" id="GO:0006950">
    <property type="term" value="P:response to stress"/>
    <property type="evidence" value="ECO:0007669"/>
    <property type="project" value="TreeGrafter"/>
</dbReference>
<dbReference type="Gene3D" id="1.10.10.10">
    <property type="entry name" value="Winged helix-like DNA-binding domain superfamily/Winged helix DNA-binding domain"/>
    <property type="match status" value="1"/>
</dbReference>